<feature type="region of interest" description="Disordered" evidence="9">
    <location>
        <begin position="527"/>
        <end position="563"/>
    </location>
</feature>
<keyword evidence="4 10" id="KW-0812">Transmembrane</keyword>
<evidence type="ECO:0000256" key="10">
    <source>
        <dbReference type="SAM" id="Phobius"/>
    </source>
</evidence>
<name>A0A2U1LU61_ARTAN</name>
<dbReference type="GO" id="GO:0071555">
    <property type="term" value="P:cell wall organization"/>
    <property type="evidence" value="ECO:0007669"/>
    <property type="project" value="UniProtKB-KW"/>
</dbReference>
<comment type="caution">
    <text evidence="12">The sequence shown here is derived from an EMBL/GenBank/DDBJ whole genome shotgun (WGS) entry which is preliminary data.</text>
</comment>
<protein>
    <recommendedName>
        <fullName evidence="11">Retrovirus-related Pol polyprotein from transposon TNT 1-94-like beta-barrel domain-containing protein</fullName>
    </recommendedName>
</protein>
<evidence type="ECO:0000256" key="5">
    <source>
        <dbReference type="ARBA" id="ARBA00022989"/>
    </source>
</evidence>
<evidence type="ECO:0000256" key="3">
    <source>
        <dbReference type="ARBA" id="ARBA00022679"/>
    </source>
</evidence>
<sequence length="723" mass="81035">MYENMKNKVEQTVARGNVHPDEKWTHAFNIWDTQFTRSNHPTVIQVLLDGTTDKDVLGHAMPNLIYVSREKREDTPHKYKAGALNVLLRVSEIMTSAPIILTVDCDMYSNDPQTPLEAICYFLDSSIDPNIAYLQYPQSFHGINQDDIYGAAFKFIFEFNMTGFDGLAGPSHAGTGCFFRRQAFYGCPSSHTSEQSRSQLIMSTEVLPQAYEVARCNFEAGTKWGIELGYRYGSLLEDLYTGFRLQCQGWRSVFGLPKRPAFLGDAPLNLHDLLNQTQRWCIGTLDTAFCKYNPFNQGLKQLPLLQVMCYIHYALWSIPCISVVIYSLFPQIALIRSVPIFPKVSDPWFLLYVFSFIGAYLQEFIEFKLMGGTTQGWFNHQRMWIIRCLSSFTFGILEYTLTKLHIFSSTFNVTSKVVDEEARKSHDSLERSQNLKDSLRQLKKGSLSVSDFTKKFKSLCDQLAAIGQPVSDIDKSHWFLCGLGPDFATFSIAHRAVQPRPSFRDLAAKTEGHELFISSLHGSAPSQVAFTAQQSEPSRGRGRSGRSNYRGSSSSRGRGRRPPHCQLCRLDGHYASTCPDLGSYAQKSSYSAANLAQAFNADCNISDSSPDWYVDSGATAHMAPSSAACDSSVPYHGKEKVLFGNGNVLPISRIGTLSVNRNLKLQDVLIVPNITKKLLSVSKLTNDYPVLKPFLHRLLLQIKLLLNCGTKGLAMLPLMSFPI</sequence>
<dbReference type="GO" id="GO:0016020">
    <property type="term" value="C:membrane"/>
    <property type="evidence" value="ECO:0007669"/>
    <property type="project" value="InterPro"/>
</dbReference>
<feature type="binding site" evidence="8">
    <location>
        <position position="80"/>
    </location>
    <ligand>
        <name>Mn(2+)</name>
        <dbReference type="ChEBI" id="CHEBI:29035"/>
    </ligand>
</feature>
<keyword evidence="3" id="KW-0808">Transferase</keyword>
<dbReference type="AlphaFoldDB" id="A0A2U1LU61"/>
<feature type="transmembrane region" description="Helical" evidence="10">
    <location>
        <begin position="349"/>
        <end position="371"/>
    </location>
</feature>
<evidence type="ECO:0000256" key="2">
    <source>
        <dbReference type="ARBA" id="ARBA00022676"/>
    </source>
</evidence>
<keyword evidence="5 10" id="KW-1133">Transmembrane helix</keyword>
<keyword evidence="2" id="KW-0328">Glycosyltransferase</keyword>
<organism evidence="12 13">
    <name type="scientific">Artemisia annua</name>
    <name type="common">Sweet wormwood</name>
    <dbReference type="NCBI Taxonomy" id="35608"/>
    <lineage>
        <taxon>Eukaryota</taxon>
        <taxon>Viridiplantae</taxon>
        <taxon>Streptophyta</taxon>
        <taxon>Embryophyta</taxon>
        <taxon>Tracheophyta</taxon>
        <taxon>Spermatophyta</taxon>
        <taxon>Magnoliopsida</taxon>
        <taxon>eudicotyledons</taxon>
        <taxon>Gunneridae</taxon>
        <taxon>Pentapetalae</taxon>
        <taxon>asterids</taxon>
        <taxon>campanulids</taxon>
        <taxon>Asterales</taxon>
        <taxon>Asteraceae</taxon>
        <taxon>Asteroideae</taxon>
        <taxon>Anthemideae</taxon>
        <taxon>Artemisiinae</taxon>
        <taxon>Artemisia</taxon>
    </lineage>
</organism>
<dbReference type="Proteomes" id="UP000245207">
    <property type="component" value="Unassembled WGS sequence"/>
</dbReference>
<evidence type="ECO:0000256" key="9">
    <source>
        <dbReference type="SAM" id="MobiDB-lite"/>
    </source>
</evidence>
<feature type="compositionally biased region" description="Polar residues" evidence="9">
    <location>
        <begin position="527"/>
        <end position="537"/>
    </location>
</feature>
<dbReference type="InterPro" id="IPR005150">
    <property type="entry name" value="Cellulose_synth"/>
</dbReference>
<dbReference type="SUPFAM" id="SSF53448">
    <property type="entry name" value="Nucleotide-diphospho-sugar transferases"/>
    <property type="match status" value="1"/>
</dbReference>
<keyword evidence="13" id="KW-1185">Reference proteome</keyword>
<comment type="subcellular location">
    <subcellularLocation>
        <location evidence="1">Endomembrane system</location>
        <topology evidence="1">Multi-pass membrane protein</topology>
    </subcellularLocation>
</comment>
<dbReference type="OrthoDB" id="72851at2759"/>
<keyword evidence="7" id="KW-0961">Cell wall biogenesis/degradation</keyword>
<proteinExistence type="predicted"/>
<dbReference type="PANTHER" id="PTHR13301">
    <property type="entry name" value="X-BOX TRANSCRIPTION FACTOR-RELATED"/>
    <property type="match status" value="1"/>
</dbReference>
<evidence type="ECO:0000256" key="6">
    <source>
        <dbReference type="ARBA" id="ARBA00023136"/>
    </source>
</evidence>
<evidence type="ECO:0000256" key="4">
    <source>
        <dbReference type="ARBA" id="ARBA00022692"/>
    </source>
</evidence>
<feature type="binding site" evidence="8">
    <location>
        <position position="104"/>
    </location>
    <ligand>
        <name>Mn(2+)</name>
        <dbReference type="ChEBI" id="CHEBI:29035"/>
    </ligand>
</feature>
<evidence type="ECO:0000259" key="11">
    <source>
        <dbReference type="Pfam" id="PF22936"/>
    </source>
</evidence>
<evidence type="ECO:0000256" key="7">
    <source>
        <dbReference type="ARBA" id="ARBA00023316"/>
    </source>
</evidence>
<dbReference type="STRING" id="35608.A0A2U1LU61"/>
<dbReference type="Pfam" id="PF22936">
    <property type="entry name" value="Pol_BBD"/>
    <property type="match status" value="1"/>
</dbReference>
<dbReference type="EMBL" id="PKPP01007763">
    <property type="protein sequence ID" value="PWA52521.1"/>
    <property type="molecule type" value="Genomic_DNA"/>
</dbReference>
<feature type="compositionally biased region" description="Low complexity" evidence="9">
    <location>
        <begin position="545"/>
        <end position="556"/>
    </location>
</feature>
<accession>A0A2U1LU61</accession>
<keyword evidence="6 10" id="KW-0472">Membrane</keyword>
<feature type="transmembrane region" description="Helical" evidence="10">
    <location>
        <begin position="310"/>
        <end position="329"/>
    </location>
</feature>
<evidence type="ECO:0000313" key="13">
    <source>
        <dbReference type="Proteomes" id="UP000245207"/>
    </source>
</evidence>
<gene>
    <name evidence="12" type="ORF">CTI12_AA441730</name>
</gene>
<dbReference type="GO" id="GO:0012505">
    <property type="term" value="C:endomembrane system"/>
    <property type="evidence" value="ECO:0007669"/>
    <property type="project" value="UniProtKB-SubCell"/>
</dbReference>
<dbReference type="InterPro" id="IPR029044">
    <property type="entry name" value="Nucleotide-diphossugar_trans"/>
</dbReference>
<dbReference type="GO" id="GO:0016760">
    <property type="term" value="F:cellulose synthase (UDP-forming) activity"/>
    <property type="evidence" value="ECO:0007669"/>
    <property type="project" value="InterPro"/>
</dbReference>
<evidence type="ECO:0000256" key="8">
    <source>
        <dbReference type="PIRSR" id="PIRSR605150-3"/>
    </source>
</evidence>
<dbReference type="GO" id="GO:0030244">
    <property type="term" value="P:cellulose biosynthetic process"/>
    <property type="evidence" value="ECO:0007669"/>
    <property type="project" value="InterPro"/>
</dbReference>
<evidence type="ECO:0000313" key="12">
    <source>
        <dbReference type="EMBL" id="PWA52521.1"/>
    </source>
</evidence>
<dbReference type="InterPro" id="IPR054722">
    <property type="entry name" value="PolX-like_BBD"/>
</dbReference>
<evidence type="ECO:0000256" key="1">
    <source>
        <dbReference type="ARBA" id="ARBA00004127"/>
    </source>
</evidence>
<dbReference type="Gene3D" id="3.90.550.10">
    <property type="entry name" value="Spore Coat Polysaccharide Biosynthesis Protein SpsA, Chain A"/>
    <property type="match status" value="1"/>
</dbReference>
<dbReference type="FunFam" id="3.90.550.10:FF:000135">
    <property type="entry name" value="Cellulose synthase-like protein G3"/>
    <property type="match status" value="1"/>
</dbReference>
<reference evidence="12 13" key="1">
    <citation type="journal article" date="2018" name="Mol. Plant">
        <title>The genome of Artemisia annua provides insight into the evolution of Asteraceae family and artemisinin biosynthesis.</title>
        <authorList>
            <person name="Shen Q."/>
            <person name="Zhang L."/>
            <person name="Liao Z."/>
            <person name="Wang S."/>
            <person name="Yan T."/>
            <person name="Shi P."/>
            <person name="Liu M."/>
            <person name="Fu X."/>
            <person name="Pan Q."/>
            <person name="Wang Y."/>
            <person name="Lv Z."/>
            <person name="Lu X."/>
            <person name="Zhang F."/>
            <person name="Jiang W."/>
            <person name="Ma Y."/>
            <person name="Chen M."/>
            <person name="Hao X."/>
            <person name="Li L."/>
            <person name="Tang Y."/>
            <person name="Lv G."/>
            <person name="Zhou Y."/>
            <person name="Sun X."/>
            <person name="Brodelius P.E."/>
            <person name="Rose J.K.C."/>
            <person name="Tang K."/>
        </authorList>
    </citation>
    <scope>NUCLEOTIDE SEQUENCE [LARGE SCALE GENOMIC DNA]</scope>
    <source>
        <strain evidence="13">cv. Huhao1</strain>
        <tissue evidence="12">Leaf</tissue>
    </source>
</reference>
<dbReference type="Pfam" id="PF03552">
    <property type="entry name" value="Cellulose_synt"/>
    <property type="match status" value="2"/>
</dbReference>
<feature type="domain" description="Retrovirus-related Pol polyprotein from transposon TNT 1-94-like beta-barrel" evidence="11">
    <location>
        <begin position="612"/>
        <end position="686"/>
    </location>
</feature>